<dbReference type="eggNOG" id="ENOG502THS6">
    <property type="taxonomic scope" value="Eukaryota"/>
</dbReference>
<dbReference type="OMA" id="FLINIPC"/>
<accession>G0MJN7</accession>
<protein>
    <submittedName>
        <fullName evidence="1">Uncharacterized protein</fullName>
    </submittedName>
</protein>
<organism evidence="2">
    <name type="scientific">Caenorhabditis brenneri</name>
    <name type="common">Nematode worm</name>
    <dbReference type="NCBI Taxonomy" id="135651"/>
    <lineage>
        <taxon>Eukaryota</taxon>
        <taxon>Metazoa</taxon>
        <taxon>Ecdysozoa</taxon>
        <taxon>Nematoda</taxon>
        <taxon>Chromadorea</taxon>
        <taxon>Rhabditida</taxon>
        <taxon>Rhabditina</taxon>
        <taxon>Rhabditomorpha</taxon>
        <taxon>Rhabditoidea</taxon>
        <taxon>Rhabditidae</taxon>
        <taxon>Peloderinae</taxon>
        <taxon>Caenorhabditis</taxon>
    </lineage>
</organism>
<evidence type="ECO:0000313" key="1">
    <source>
        <dbReference type="EMBL" id="EGT32454.1"/>
    </source>
</evidence>
<reference evidence="2" key="1">
    <citation type="submission" date="2011-07" db="EMBL/GenBank/DDBJ databases">
        <authorList>
            <consortium name="Caenorhabditis brenneri Sequencing and Analysis Consortium"/>
            <person name="Wilson R.K."/>
        </authorList>
    </citation>
    <scope>NUCLEOTIDE SEQUENCE [LARGE SCALE GENOMIC DNA]</scope>
    <source>
        <strain evidence="2">PB2801</strain>
    </source>
</reference>
<sequence>MESLISRHPFRSSKEYNKRFKRVNHHHYGFLCDPKKRSNPSNFRMKFNEIETPLSATIIFKANDGFELCQDDFGRFHFEAIGDFSNGYFTFKMITDRVQATYFNWNDQVYNAGCTLFLEELGKGKEVMEEDERIFLKFSNNQKFWNLLRNSKSPQKPQILEFEESDLKVLYAIRDSEINDFVIFAKNLKSGLVEKFLYNTSSHGFERVNTGLAYDSKNDLPNGKLSLLFMTYDRSEGDVQTLTVYRTANGDVEKKILKGGKFEVIPIKPIVSREEMVEKEDFREEIDNGFEIVGR</sequence>
<dbReference type="Proteomes" id="UP000008068">
    <property type="component" value="Unassembled WGS sequence"/>
</dbReference>
<dbReference type="OrthoDB" id="10485481at2759"/>
<dbReference type="HOGENOM" id="CLU_774429_0_0_1"/>
<proteinExistence type="predicted"/>
<dbReference type="AlphaFoldDB" id="G0MJN7"/>
<keyword evidence="2" id="KW-1185">Reference proteome</keyword>
<name>G0MJN7_CAEBE</name>
<dbReference type="EMBL" id="GL379797">
    <property type="protein sequence ID" value="EGT32454.1"/>
    <property type="molecule type" value="Genomic_DNA"/>
</dbReference>
<evidence type="ECO:0000313" key="2">
    <source>
        <dbReference type="Proteomes" id="UP000008068"/>
    </source>
</evidence>
<dbReference type="InParanoid" id="G0MJN7"/>
<gene>
    <name evidence="1" type="ORF">CAEBREN_12845</name>
</gene>